<dbReference type="Pfam" id="PF01066">
    <property type="entry name" value="CDP-OH_P_transf"/>
    <property type="match status" value="1"/>
</dbReference>
<dbReference type="AlphaFoldDB" id="A0A967F1L8"/>
<feature type="transmembrane region" description="Helical" evidence="3">
    <location>
        <begin position="189"/>
        <end position="205"/>
    </location>
</feature>
<dbReference type="InterPro" id="IPR043130">
    <property type="entry name" value="CDP-OH_PTrfase_TM_dom"/>
</dbReference>
<evidence type="ECO:0000313" key="4">
    <source>
        <dbReference type="EMBL" id="NIA71493.1"/>
    </source>
</evidence>
<keyword evidence="3" id="KW-0812">Transmembrane</keyword>
<dbReference type="RefSeq" id="WP_167229188.1">
    <property type="nucleotide sequence ID" value="NZ_JAAQPH010000023.1"/>
</dbReference>
<evidence type="ECO:0000313" key="5">
    <source>
        <dbReference type="Proteomes" id="UP000761264"/>
    </source>
</evidence>
<evidence type="ECO:0000256" key="1">
    <source>
        <dbReference type="ARBA" id="ARBA00022679"/>
    </source>
</evidence>
<feature type="transmembrane region" description="Helical" evidence="3">
    <location>
        <begin position="275"/>
        <end position="292"/>
    </location>
</feature>
<reference evidence="4" key="1">
    <citation type="submission" date="2020-03" db="EMBL/GenBank/DDBJ databases">
        <title>Genome of Pelagibius litoralis DSM 21314T.</title>
        <authorList>
            <person name="Wang G."/>
        </authorList>
    </citation>
    <scope>NUCLEOTIDE SEQUENCE</scope>
    <source>
        <strain evidence="4">DSM 21314</strain>
    </source>
</reference>
<name>A0A967F1L8_9PROT</name>
<dbReference type="InterPro" id="IPR048254">
    <property type="entry name" value="CDP_ALCOHOL_P_TRANSF_CS"/>
</dbReference>
<comment type="similarity">
    <text evidence="2">Belongs to the CDP-alcohol phosphatidyltransferase class-I family.</text>
</comment>
<protein>
    <submittedName>
        <fullName evidence="4">CDP-alcohol phosphatidyltransferase family protein</fullName>
    </submittedName>
</protein>
<feature type="transmembrane region" description="Helical" evidence="3">
    <location>
        <begin position="313"/>
        <end position="336"/>
    </location>
</feature>
<dbReference type="Gene3D" id="1.20.120.1760">
    <property type="match status" value="1"/>
</dbReference>
<sequence>MPKTACLIGHGDLVIWFEGSAERLRRSFAAVGITQFIDEQALPDQRGPVILVRADAVIDGPLVKALLEAPGSVLLANGPHQGTPLAAHATSDFPAAAAVLREEPGVAMPTGLQPVRAAELGASYWKALRKREEPYALLPSPHDLAQTEWRMFMGTYKGATDFVTKWLWPRPAFYVTRLCARLGITPNQITALSLVSVIAAFYWFWQGSWWLGLLAGWLMTFLDTVDGKLARITLRSSKFGNFFDHSIDLIHPPFWYLAWGIGLQQGPLALAPDDLAIVLTVIVGGYLLQRVIEGISIWRFRLEIHIWRRVDTWFRLVTARRNPNLVLLTLATVAGWPDVGLAAVAVWTAVCLLLHGLQLVQAWWATRNGQKLRSWMTEPD</sequence>
<keyword evidence="5" id="KW-1185">Reference proteome</keyword>
<accession>A0A967F1L8</accession>
<keyword evidence="3" id="KW-0472">Membrane</keyword>
<dbReference type="PROSITE" id="PS00379">
    <property type="entry name" value="CDP_ALCOHOL_P_TRANSF"/>
    <property type="match status" value="1"/>
</dbReference>
<dbReference type="GO" id="GO:0016020">
    <property type="term" value="C:membrane"/>
    <property type="evidence" value="ECO:0007669"/>
    <property type="project" value="InterPro"/>
</dbReference>
<organism evidence="4 5">
    <name type="scientific">Pelagibius litoralis</name>
    <dbReference type="NCBI Taxonomy" id="374515"/>
    <lineage>
        <taxon>Bacteria</taxon>
        <taxon>Pseudomonadati</taxon>
        <taxon>Pseudomonadota</taxon>
        <taxon>Alphaproteobacteria</taxon>
        <taxon>Rhodospirillales</taxon>
        <taxon>Rhodovibrionaceae</taxon>
        <taxon>Pelagibius</taxon>
    </lineage>
</organism>
<dbReference type="GO" id="GO:0016780">
    <property type="term" value="F:phosphotransferase activity, for other substituted phosphate groups"/>
    <property type="evidence" value="ECO:0007669"/>
    <property type="project" value="InterPro"/>
</dbReference>
<dbReference type="InterPro" id="IPR000462">
    <property type="entry name" value="CDP-OH_P_trans"/>
</dbReference>
<evidence type="ECO:0000256" key="2">
    <source>
        <dbReference type="RuleBase" id="RU003750"/>
    </source>
</evidence>
<keyword evidence="1 2" id="KW-0808">Transferase</keyword>
<dbReference type="EMBL" id="JAAQPH010000023">
    <property type="protein sequence ID" value="NIA71493.1"/>
    <property type="molecule type" value="Genomic_DNA"/>
</dbReference>
<dbReference type="GO" id="GO:0008654">
    <property type="term" value="P:phospholipid biosynthetic process"/>
    <property type="evidence" value="ECO:0007669"/>
    <property type="project" value="InterPro"/>
</dbReference>
<gene>
    <name evidence="4" type="ORF">HBA54_23155</name>
</gene>
<dbReference type="Proteomes" id="UP000761264">
    <property type="component" value="Unassembled WGS sequence"/>
</dbReference>
<comment type="caution">
    <text evidence="4">The sequence shown here is derived from an EMBL/GenBank/DDBJ whole genome shotgun (WGS) entry which is preliminary data.</text>
</comment>
<proteinExistence type="inferred from homology"/>
<evidence type="ECO:0000256" key="3">
    <source>
        <dbReference type="SAM" id="Phobius"/>
    </source>
</evidence>
<keyword evidence="3" id="KW-1133">Transmembrane helix</keyword>